<keyword evidence="3" id="KW-1185">Reference proteome</keyword>
<name>A8AE62_CITK8</name>
<gene>
    <name evidence="2" type="ordered locus">CKO_00620</name>
</gene>
<feature type="region of interest" description="Disordered" evidence="1">
    <location>
        <begin position="1"/>
        <end position="21"/>
    </location>
</feature>
<proteinExistence type="predicted"/>
<dbReference type="EMBL" id="CP000822">
    <property type="protein sequence ID" value="ABV11774.1"/>
    <property type="molecule type" value="Genomic_DNA"/>
</dbReference>
<dbReference type="HOGENOM" id="CLU_3166196_0_0_6"/>
<protein>
    <submittedName>
        <fullName evidence="2">Uncharacterized protein</fullName>
    </submittedName>
</protein>
<reference evidence="2 3" key="1">
    <citation type="submission" date="2007-08" db="EMBL/GenBank/DDBJ databases">
        <authorList>
            <consortium name="The Citrobacter koseri Genome Sequencing Project"/>
            <person name="McClelland M."/>
            <person name="Sanderson E.K."/>
            <person name="Porwollik S."/>
            <person name="Spieth J."/>
            <person name="Clifton W.S."/>
            <person name="Latreille P."/>
            <person name="Courtney L."/>
            <person name="Wang C."/>
            <person name="Pepin K."/>
            <person name="Bhonagiri V."/>
            <person name="Nash W."/>
            <person name="Johnson M."/>
            <person name="Thiruvilangam P."/>
            <person name="Wilson R."/>
        </authorList>
    </citation>
    <scope>NUCLEOTIDE SEQUENCE [LARGE SCALE GENOMIC DNA]</scope>
    <source>
        <strain evidence="3">ATCC BAA-895 / CDC 4225-83 / SGSC4696</strain>
    </source>
</reference>
<dbReference type="KEGG" id="cko:CKO_00620"/>
<dbReference type="AlphaFoldDB" id="A8AE62"/>
<evidence type="ECO:0000256" key="1">
    <source>
        <dbReference type="SAM" id="MobiDB-lite"/>
    </source>
</evidence>
<accession>A8AE62</accession>
<sequence length="47" mass="4999">MAASPYPAYSNAPRRPDKRSAIRHIRPTVTHSVGLISAAPSGISDPQ</sequence>
<evidence type="ECO:0000313" key="3">
    <source>
        <dbReference type="Proteomes" id="UP000008148"/>
    </source>
</evidence>
<feature type="compositionally biased region" description="Low complexity" evidence="1">
    <location>
        <begin position="1"/>
        <end position="13"/>
    </location>
</feature>
<organism evidence="2 3">
    <name type="scientific">Citrobacter koseri (strain ATCC BAA-895 / CDC 4225-83 / SGSC4696)</name>
    <dbReference type="NCBI Taxonomy" id="290338"/>
    <lineage>
        <taxon>Bacteria</taxon>
        <taxon>Pseudomonadati</taxon>
        <taxon>Pseudomonadota</taxon>
        <taxon>Gammaproteobacteria</taxon>
        <taxon>Enterobacterales</taxon>
        <taxon>Enterobacteriaceae</taxon>
        <taxon>Citrobacter</taxon>
    </lineage>
</organism>
<dbReference type="STRING" id="290338.CKO_00620"/>
<evidence type="ECO:0000313" key="2">
    <source>
        <dbReference type="EMBL" id="ABV11774.1"/>
    </source>
</evidence>
<dbReference type="Proteomes" id="UP000008148">
    <property type="component" value="Chromosome"/>
</dbReference>